<evidence type="ECO:0000259" key="3">
    <source>
        <dbReference type="Pfam" id="PF16344"/>
    </source>
</evidence>
<gene>
    <name evidence="4" type="ORF">OC25_12430</name>
</gene>
<feature type="domain" description="Protein FecR C-terminal" evidence="3">
    <location>
        <begin position="241"/>
        <end position="306"/>
    </location>
</feature>
<proteinExistence type="predicted"/>
<comment type="caution">
    <text evidence="4">The sequence shown here is derived from an EMBL/GenBank/DDBJ whole genome shotgun (WGS) entry which is preliminary data.</text>
</comment>
<reference evidence="4 5" key="1">
    <citation type="submission" date="2014-10" db="EMBL/GenBank/DDBJ databases">
        <title>Pedobacter Kyungheensis.</title>
        <authorList>
            <person name="Anderson B.M."/>
            <person name="Newman J.D."/>
        </authorList>
    </citation>
    <scope>NUCLEOTIDE SEQUENCE [LARGE SCALE GENOMIC DNA]</scope>
    <source>
        <strain evidence="4 5">KACC 16221</strain>
    </source>
</reference>
<dbReference type="PANTHER" id="PTHR30273">
    <property type="entry name" value="PERIPLASMIC SIGNAL SENSOR AND SIGMA FACTOR ACTIVATOR FECR-RELATED"/>
    <property type="match status" value="1"/>
</dbReference>
<evidence type="ECO:0000256" key="1">
    <source>
        <dbReference type="SAM" id="Phobius"/>
    </source>
</evidence>
<dbReference type="Gene3D" id="2.60.120.1440">
    <property type="match status" value="1"/>
</dbReference>
<keyword evidence="5" id="KW-1185">Reference proteome</keyword>
<evidence type="ECO:0000259" key="2">
    <source>
        <dbReference type="Pfam" id="PF04773"/>
    </source>
</evidence>
<dbReference type="InterPro" id="IPR012373">
    <property type="entry name" value="Ferrdict_sens_TM"/>
</dbReference>
<dbReference type="OrthoDB" id="1452822at2"/>
<dbReference type="RefSeq" id="WP_039476504.1">
    <property type="nucleotide sequence ID" value="NZ_JSYN01000014.1"/>
</dbReference>
<keyword evidence="1" id="KW-0812">Transmembrane</keyword>
<feature type="domain" description="FecR protein" evidence="2">
    <location>
        <begin position="107"/>
        <end position="202"/>
    </location>
</feature>
<keyword evidence="1" id="KW-0472">Membrane</keyword>
<dbReference type="Pfam" id="PF16344">
    <property type="entry name" value="FecR_C"/>
    <property type="match status" value="1"/>
</dbReference>
<protein>
    <recommendedName>
        <fullName evidence="6">FecR protein domain-containing protein</fullName>
    </recommendedName>
</protein>
<evidence type="ECO:0000313" key="4">
    <source>
        <dbReference type="EMBL" id="KIA93572.1"/>
    </source>
</evidence>
<name>A0A0C1FKZ1_9SPHI</name>
<dbReference type="GO" id="GO:0016989">
    <property type="term" value="F:sigma factor antagonist activity"/>
    <property type="evidence" value="ECO:0007669"/>
    <property type="project" value="TreeGrafter"/>
</dbReference>
<sequence length="314" mass="35171">MTEEQAKQLLQKYLDGNADPAEARQVEEWYNLLQKEELSLPVDRKAAIGEEMLLNLRAAMNSETKTRKLFTRTMWWRVAALLAVVISIGFGIWKLNHTPPIQALVVMTTKAGEQKTILLSDGSEITLGPSAKVVYPKQFASNSRKISLIEGEAFFSVAHEENRPFTVQVKSGLDVKVLGTSFRVSAYANHPKVKITVATGKVAISKQQQLLGTLVKGQQLEYNKSNGSTAIHEAKHEEYVKISFDGETLAEVARKIGYIYGIKIVLADKTIEKLKCRASFTSKQRPEEILDILCSLHHIRFSAAKNHKTFKIYP</sequence>
<dbReference type="Pfam" id="PF04773">
    <property type="entry name" value="FecR"/>
    <property type="match status" value="1"/>
</dbReference>
<evidence type="ECO:0008006" key="6">
    <source>
        <dbReference type="Google" id="ProtNLM"/>
    </source>
</evidence>
<dbReference type="AlphaFoldDB" id="A0A0C1FKZ1"/>
<dbReference type="PANTHER" id="PTHR30273:SF2">
    <property type="entry name" value="PROTEIN FECR"/>
    <property type="match status" value="1"/>
</dbReference>
<dbReference type="Gene3D" id="3.55.50.30">
    <property type="match status" value="1"/>
</dbReference>
<evidence type="ECO:0000313" key="5">
    <source>
        <dbReference type="Proteomes" id="UP000031246"/>
    </source>
</evidence>
<dbReference type="InterPro" id="IPR006860">
    <property type="entry name" value="FecR"/>
</dbReference>
<dbReference type="Proteomes" id="UP000031246">
    <property type="component" value="Unassembled WGS sequence"/>
</dbReference>
<feature type="transmembrane region" description="Helical" evidence="1">
    <location>
        <begin position="74"/>
        <end position="93"/>
    </location>
</feature>
<organism evidence="4 5">
    <name type="scientific">Pedobacter kyungheensis</name>
    <dbReference type="NCBI Taxonomy" id="1069985"/>
    <lineage>
        <taxon>Bacteria</taxon>
        <taxon>Pseudomonadati</taxon>
        <taxon>Bacteroidota</taxon>
        <taxon>Sphingobacteriia</taxon>
        <taxon>Sphingobacteriales</taxon>
        <taxon>Sphingobacteriaceae</taxon>
        <taxon>Pedobacter</taxon>
    </lineage>
</organism>
<dbReference type="EMBL" id="JSYN01000014">
    <property type="protein sequence ID" value="KIA93572.1"/>
    <property type="molecule type" value="Genomic_DNA"/>
</dbReference>
<dbReference type="InterPro" id="IPR032508">
    <property type="entry name" value="FecR_C"/>
</dbReference>
<dbReference type="PIRSF" id="PIRSF018266">
    <property type="entry name" value="FecR"/>
    <property type="match status" value="1"/>
</dbReference>
<keyword evidence="1" id="KW-1133">Transmembrane helix</keyword>
<accession>A0A0C1FKZ1</accession>